<dbReference type="Gene3D" id="1.10.510.10">
    <property type="entry name" value="Transferase(Phosphotransferase) domain 1"/>
    <property type="match status" value="2"/>
</dbReference>
<dbReference type="PROSITE" id="PS50011">
    <property type="entry name" value="PROTEIN_KINASE_DOM"/>
    <property type="match status" value="2"/>
</dbReference>
<evidence type="ECO:0000256" key="3">
    <source>
        <dbReference type="ARBA" id="ARBA00022544"/>
    </source>
</evidence>
<keyword evidence="18" id="KW-1185">Reference proteome</keyword>
<keyword evidence="6 17" id="KW-0418">Kinase</keyword>
<evidence type="ECO:0000256" key="10">
    <source>
        <dbReference type="ARBA" id="ARBA00048679"/>
    </source>
</evidence>
<evidence type="ECO:0000256" key="4">
    <source>
        <dbReference type="ARBA" id="ARBA00022679"/>
    </source>
</evidence>
<keyword evidence="7 13" id="KW-0067">ATP-binding</keyword>
<dbReference type="OrthoDB" id="583109at2"/>
<dbReference type="FunFam" id="1.10.510.10:FF:000021">
    <property type="entry name" value="Serine/threonine protein kinase"/>
    <property type="match status" value="2"/>
</dbReference>
<dbReference type="SMART" id="SM00220">
    <property type="entry name" value="S_TKc"/>
    <property type="match status" value="2"/>
</dbReference>
<feature type="compositionally biased region" description="Polar residues" evidence="14">
    <location>
        <begin position="643"/>
        <end position="653"/>
    </location>
</feature>
<dbReference type="PROSITE" id="PS00108">
    <property type="entry name" value="PROTEIN_KINASE_ST"/>
    <property type="match status" value="2"/>
</dbReference>
<dbReference type="EC" id="2.7.11.1" evidence="1"/>
<keyword evidence="15" id="KW-0472">Membrane</keyword>
<feature type="binding site" evidence="13">
    <location>
        <position position="329"/>
    </location>
    <ligand>
        <name>ATP</name>
        <dbReference type="ChEBI" id="CHEBI:30616"/>
    </ligand>
</feature>
<evidence type="ECO:0000256" key="14">
    <source>
        <dbReference type="SAM" id="MobiDB-lite"/>
    </source>
</evidence>
<dbReference type="InterPro" id="IPR000719">
    <property type="entry name" value="Prot_kinase_dom"/>
</dbReference>
<dbReference type="InterPro" id="IPR011009">
    <property type="entry name" value="Kinase-like_dom_sf"/>
</dbReference>
<feature type="region of interest" description="Disordered" evidence="14">
    <location>
        <begin position="635"/>
        <end position="659"/>
    </location>
</feature>
<keyword evidence="3" id="KW-0309">Germination</keyword>
<reference evidence="17 18" key="1">
    <citation type="submission" date="2016-10" db="EMBL/GenBank/DDBJ databases">
        <authorList>
            <person name="de Groot N.N."/>
        </authorList>
    </citation>
    <scope>NUCLEOTIDE SEQUENCE [LARGE SCALE GENOMIC DNA]</scope>
    <source>
        <strain evidence="17 18">DSM 44778</strain>
    </source>
</reference>
<accession>A0A1I3RDH7</accession>
<dbReference type="EMBL" id="FORR01000009">
    <property type="protein sequence ID" value="SFJ43411.1"/>
    <property type="molecule type" value="Genomic_DNA"/>
</dbReference>
<evidence type="ECO:0000256" key="5">
    <source>
        <dbReference type="ARBA" id="ARBA00022741"/>
    </source>
</evidence>
<evidence type="ECO:0000256" key="9">
    <source>
        <dbReference type="ARBA" id="ARBA00047899"/>
    </source>
</evidence>
<evidence type="ECO:0000256" key="13">
    <source>
        <dbReference type="PROSITE-ProRule" id="PRU10141"/>
    </source>
</evidence>
<dbReference type="GO" id="GO:0007165">
    <property type="term" value="P:signal transduction"/>
    <property type="evidence" value="ECO:0007669"/>
    <property type="project" value="UniProtKB-ARBA"/>
</dbReference>
<keyword evidence="5 13" id="KW-0547">Nucleotide-binding</keyword>
<feature type="domain" description="Protein kinase" evidence="16">
    <location>
        <begin position="300"/>
        <end position="558"/>
    </location>
</feature>
<organism evidence="17 18">
    <name type="scientific">Thermoflavimicrobium dichotomicum</name>
    <dbReference type="NCBI Taxonomy" id="46223"/>
    <lineage>
        <taxon>Bacteria</taxon>
        <taxon>Bacillati</taxon>
        <taxon>Bacillota</taxon>
        <taxon>Bacilli</taxon>
        <taxon>Bacillales</taxon>
        <taxon>Thermoactinomycetaceae</taxon>
        <taxon>Thermoflavimicrobium</taxon>
    </lineage>
</organism>
<dbReference type="SUPFAM" id="SSF56112">
    <property type="entry name" value="Protein kinase-like (PK-like)"/>
    <property type="match status" value="2"/>
</dbReference>
<protein>
    <recommendedName>
        <fullName evidence="12">Serine/threonine-protein kinase PrkC</fullName>
        <ecNumber evidence="1">2.7.11.1</ecNumber>
    </recommendedName>
</protein>
<dbReference type="GO" id="GO:0009847">
    <property type="term" value="P:spore germination"/>
    <property type="evidence" value="ECO:0007669"/>
    <property type="project" value="UniProtKB-ARBA"/>
</dbReference>
<feature type="transmembrane region" description="Helical" evidence="15">
    <location>
        <begin position="602"/>
        <end position="624"/>
    </location>
</feature>
<evidence type="ECO:0000256" key="7">
    <source>
        <dbReference type="ARBA" id="ARBA00022840"/>
    </source>
</evidence>
<name>A0A1I3RDH7_9BACL</name>
<dbReference type="Proteomes" id="UP000199545">
    <property type="component" value="Unassembled WGS sequence"/>
</dbReference>
<dbReference type="CDD" id="cd14014">
    <property type="entry name" value="STKc_PknB_like"/>
    <property type="match status" value="2"/>
</dbReference>
<sequence length="838" mass="95037">MEGQKLGGRYRIIELLGIGGMGKVYKAMDEVLDRYVAVKVMDPDRTKDDVFVRRFMREAKVMAKVTHPHVANIYDVGEEDDIYYLVMELIQGPTLKQVLREKGIFSLSEAREIMLQILSGMEAVHKHEVIHRDLKPQNIMLHVNGRWKVTDFGVSHLLTSETRLTQQGMLVGTIQYLSPEQAKGEAVHFSSDIYSLGVMLYEMVTGQTPFQAEENIAILLKHIQEPAPDPKQINPALTDEWCQVINKALEKEPAKRYQSIEEMRKALEKLAKTSLQTIDKGLSTTNGPFQTEGSLLNGRYQIMEKIGGGGMAKVYRGIDKVLEREVAVKIMNESLGEDEEFIRRFEREGKVTSKISHPHVVQILDMGNDGDLYYIVMELIQGPTLKQYLKEHAPLSAEEAIQIITQILKGLAEVHRNGVVHRDLKPQNLMLDKHIGWKVADFGLLRLLTSGTELTRTGNTLGTVHYLAPERYRGKEVHYTADIYALGVILYEMVTGQLPYNAEEYVAIIFKHIEEPIPDPRKINPDIPMGICQVIQKAMAKDPAKRYQSAEEMLEALANLGQGMTEPTEPEVSPEPTPPPKEKEKDLQSPPSSIDETKKVPWSFAFMLGVIAIILLGGMGYVGYQWVTDPNGIAPVKPPGNDPKSNPPTQGASEKSEVIQKAKESMRLMKGIYLKSNVKLDQATSQEEMKYIDEQNFYHRWDQMEMYRKGYICMGKYVGDNQWYDFHDCQIKLGLQDPKRLLEVLGQTPGTQLQELSYEYILEATFTDLSLIESDIQTWLRQNSEYGTTPKSWKAKVWIDKKNHRVKRMEQTIICSSGELQLTTEVLGEISEIKVPGQ</sequence>
<comment type="catalytic activity">
    <reaction evidence="10">
        <text>L-seryl-[protein] + ATP = O-phospho-L-seryl-[protein] + ADP + H(+)</text>
        <dbReference type="Rhea" id="RHEA:17989"/>
        <dbReference type="Rhea" id="RHEA-COMP:9863"/>
        <dbReference type="Rhea" id="RHEA-COMP:11604"/>
        <dbReference type="ChEBI" id="CHEBI:15378"/>
        <dbReference type="ChEBI" id="CHEBI:29999"/>
        <dbReference type="ChEBI" id="CHEBI:30616"/>
        <dbReference type="ChEBI" id="CHEBI:83421"/>
        <dbReference type="ChEBI" id="CHEBI:456216"/>
        <dbReference type="EC" id="2.7.11.1"/>
    </reaction>
</comment>
<dbReference type="Gene3D" id="3.30.200.20">
    <property type="entry name" value="Phosphorylase Kinase, domain 1"/>
    <property type="match status" value="2"/>
</dbReference>
<dbReference type="FunFam" id="3.30.200.20:FF:000035">
    <property type="entry name" value="Serine/threonine protein kinase Stk1"/>
    <property type="match status" value="2"/>
</dbReference>
<evidence type="ECO:0000256" key="11">
    <source>
        <dbReference type="ARBA" id="ARBA00060432"/>
    </source>
</evidence>
<evidence type="ECO:0000256" key="8">
    <source>
        <dbReference type="ARBA" id="ARBA00022968"/>
    </source>
</evidence>
<evidence type="ECO:0000256" key="2">
    <source>
        <dbReference type="ARBA" id="ARBA00022527"/>
    </source>
</evidence>
<keyword evidence="8" id="KW-0735">Signal-anchor</keyword>
<keyword evidence="15" id="KW-1133">Transmembrane helix</keyword>
<keyword evidence="2 17" id="KW-0723">Serine/threonine-protein kinase</keyword>
<comment type="subcellular location">
    <subcellularLocation>
        <location evidence="11">Spore membrane</location>
        <topology evidence="11">Single-pass type II membrane protein</topology>
    </subcellularLocation>
</comment>
<evidence type="ECO:0000313" key="18">
    <source>
        <dbReference type="Proteomes" id="UP000199545"/>
    </source>
</evidence>
<proteinExistence type="predicted"/>
<feature type="region of interest" description="Disordered" evidence="14">
    <location>
        <begin position="564"/>
        <end position="595"/>
    </location>
</feature>
<dbReference type="InterPro" id="IPR017441">
    <property type="entry name" value="Protein_kinase_ATP_BS"/>
</dbReference>
<dbReference type="Pfam" id="PF00069">
    <property type="entry name" value="Pkinase"/>
    <property type="match status" value="2"/>
</dbReference>
<dbReference type="RefSeq" id="WP_093230225.1">
    <property type="nucleotide sequence ID" value="NZ_FORR01000009.1"/>
</dbReference>
<gene>
    <name evidence="17" type="ORF">SAMN05421852_109109</name>
</gene>
<dbReference type="PROSITE" id="PS00107">
    <property type="entry name" value="PROTEIN_KINASE_ATP"/>
    <property type="match status" value="2"/>
</dbReference>
<evidence type="ECO:0000256" key="6">
    <source>
        <dbReference type="ARBA" id="ARBA00022777"/>
    </source>
</evidence>
<feature type="domain" description="Protein kinase" evidence="16">
    <location>
        <begin position="10"/>
        <end position="270"/>
    </location>
</feature>
<dbReference type="PANTHER" id="PTHR43289">
    <property type="entry name" value="MITOGEN-ACTIVATED PROTEIN KINASE KINASE KINASE 20-RELATED"/>
    <property type="match status" value="1"/>
</dbReference>
<evidence type="ECO:0000256" key="15">
    <source>
        <dbReference type="SAM" id="Phobius"/>
    </source>
</evidence>
<evidence type="ECO:0000259" key="16">
    <source>
        <dbReference type="PROSITE" id="PS50011"/>
    </source>
</evidence>
<evidence type="ECO:0000256" key="1">
    <source>
        <dbReference type="ARBA" id="ARBA00012513"/>
    </source>
</evidence>
<dbReference type="InterPro" id="IPR008271">
    <property type="entry name" value="Ser/Thr_kinase_AS"/>
</dbReference>
<feature type="binding site" evidence="13">
    <location>
        <position position="39"/>
    </location>
    <ligand>
        <name>ATP</name>
        <dbReference type="ChEBI" id="CHEBI:30616"/>
    </ligand>
</feature>
<dbReference type="GO" id="GO:0005524">
    <property type="term" value="F:ATP binding"/>
    <property type="evidence" value="ECO:0007669"/>
    <property type="project" value="UniProtKB-UniRule"/>
</dbReference>
<dbReference type="STRING" id="46223.SAMN05421852_109109"/>
<evidence type="ECO:0000313" key="17">
    <source>
        <dbReference type="EMBL" id="SFJ43411.1"/>
    </source>
</evidence>
<comment type="catalytic activity">
    <reaction evidence="9">
        <text>L-threonyl-[protein] + ATP = O-phospho-L-threonyl-[protein] + ADP + H(+)</text>
        <dbReference type="Rhea" id="RHEA:46608"/>
        <dbReference type="Rhea" id="RHEA-COMP:11060"/>
        <dbReference type="Rhea" id="RHEA-COMP:11605"/>
        <dbReference type="ChEBI" id="CHEBI:15378"/>
        <dbReference type="ChEBI" id="CHEBI:30013"/>
        <dbReference type="ChEBI" id="CHEBI:30616"/>
        <dbReference type="ChEBI" id="CHEBI:61977"/>
        <dbReference type="ChEBI" id="CHEBI:456216"/>
        <dbReference type="EC" id="2.7.11.1"/>
    </reaction>
</comment>
<dbReference type="GO" id="GO:0004674">
    <property type="term" value="F:protein serine/threonine kinase activity"/>
    <property type="evidence" value="ECO:0007669"/>
    <property type="project" value="UniProtKB-KW"/>
</dbReference>
<keyword evidence="15" id="KW-0812">Transmembrane</keyword>
<dbReference type="AlphaFoldDB" id="A0A1I3RDH7"/>
<dbReference type="PANTHER" id="PTHR43289:SF34">
    <property type="entry name" value="SERINE_THREONINE-PROTEIN KINASE YBDM-RELATED"/>
    <property type="match status" value="1"/>
</dbReference>
<dbReference type="GO" id="GO:0071224">
    <property type="term" value="P:cellular response to peptidoglycan"/>
    <property type="evidence" value="ECO:0007669"/>
    <property type="project" value="UniProtKB-ARBA"/>
</dbReference>
<evidence type="ECO:0000256" key="12">
    <source>
        <dbReference type="ARBA" id="ARBA00070041"/>
    </source>
</evidence>
<keyword evidence="4" id="KW-0808">Transferase</keyword>